<feature type="compositionally biased region" description="Acidic residues" evidence="7">
    <location>
        <begin position="364"/>
        <end position="390"/>
    </location>
</feature>
<feature type="region of interest" description="Disordered" evidence="7">
    <location>
        <begin position="342"/>
        <end position="390"/>
    </location>
</feature>
<dbReference type="GO" id="GO:0030992">
    <property type="term" value="C:intraciliary transport particle B"/>
    <property type="evidence" value="ECO:0007669"/>
    <property type="project" value="TreeGrafter"/>
</dbReference>
<evidence type="ECO:0000256" key="7">
    <source>
        <dbReference type="SAM" id="MobiDB-lite"/>
    </source>
</evidence>
<dbReference type="AlphaFoldDB" id="V6LB49"/>
<evidence type="ECO:0000313" key="8">
    <source>
        <dbReference type="EMBL" id="EST41463.1"/>
    </source>
</evidence>
<evidence type="ECO:0000256" key="6">
    <source>
        <dbReference type="ARBA" id="ARBA00023273"/>
    </source>
</evidence>
<proteinExistence type="inferred from homology"/>
<evidence type="ECO:0000313" key="9">
    <source>
        <dbReference type="EMBL" id="KAH0572405.1"/>
    </source>
</evidence>
<dbReference type="EMBL" id="AUWU02000006">
    <property type="protein sequence ID" value="KAH0572405.1"/>
    <property type="molecule type" value="Genomic_DNA"/>
</dbReference>
<dbReference type="Proteomes" id="UP000018208">
    <property type="component" value="Unassembled WGS sequence"/>
</dbReference>
<gene>
    <name evidence="8" type="ORF">SS50377_19185</name>
    <name evidence="9" type="ORF">SS50377_26615</name>
</gene>
<feature type="compositionally biased region" description="Acidic residues" evidence="7">
    <location>
        <begin position="409"/>
        <end position="428"/>
    </location>
</feature>
<keyword evidence="5" id="KW-0969">Cilium</keyword>
<reference evidence="8 9" key="1">
    <citation type="journal article" date="2014" name="PLoS Genet.">
        <title>The Genome of Spironucleus salmonicida Highlights a Fish Pathogen Adapted to Fluctuating Environments.</title>
        <authorList>
            <person name="Xu F."/>
            <person name="Jerlstrom-Hultqvist J."/>
            <person name="Einarsson E."/>
            <person name="Astvaldsson A."/>
            <person name="Svard S.G."/>
            <person name="Andersson J.O."/>
        </authorList>
    </citation>
    <scope>NUCLEOTIDE SEQUENCE</scope>
    <source>
        <strain evidence="9">ATCC 50377</strain>
    </source>
</reference>
<dbReference type="PANTHER" id="PTHR21547">
    <property type="entry name" value="CLUSTERIN ASSOCIATED PROTEIN 1"/>
    <property type="match status" value="1"/>
</dbReference>
<feature type="region of interest" description="Disordered" evidence="7">
    <location>
        <begin position="402"/>
        <end position="428"/>
    </location>
</feature>
<dbReference type="OrthoDB" id="438545at2759"/>
<evidence type="ECO:0000256" key="4">
    <source>
        <dbReference type="ARBA" id="ARBA00023054"/>
    </source>
</evidence>
<evidence type="ECO:0000256" key="5">
    <source>
        <dbReference type="ARBA" id="ARBA00023069"/>
    </source>
</evidence>
<reference evidence="9" key="2">
    <citation type="submission" date="2020-12" db="EMBL/GenBank/DDBJ databases">
        <title>New Spironucleus salmonicida genome in near-complete chromosomes.</title>
        <authorList>
            <person name="Xu F."/>
            <person name="Kurt Z."/>
            <person name="Jimenez-Gonzalez A."/>
            <person name="Astvaldsson A."/>
            <person name="Andersson J.O."/>
            <person name="Svard S.G."/>
        </authorList>
    </citation>
    <scope>NUCLEOTIDE SEQUENCE</scope>
    <source>
        <strain evidence="9">ATCC 50377</strain>
    </source>
</reference>
<dbReference type="PANTHER" id="PTHR21547:SF0">
    <property type="entry name" value="CLUSTERIN-ASSOCIATED PROTEIN 1"/>
    <property type="match status" value="1"/>
</dbReference>
<dbReference type="GO" id="GO:0005815">
    <property type="term" value="C:microtubule organizing center"/>
    <property type="evidence" value="ECO:0007669"/>
    <property type="project" value="TreeGrafter"/>
</dbReference>
<evidence type="ECO:0000256" key="3">
    <source>
        <dbReference type="ARBA" id="ARBA00022794"/>
    </source>
</evidence>
<keyword evidence="6" id="KW-0966">Cell projection</keyword>
<dbReference type="EMBL" id="KI546170">
    <property type="protein sequence ID" value="EST41463.1"/>
    <property type="molecule type" value="Genomic_DNA"/>
</dbReference>
<name>V6LB49_9EUKA</name>
<sequence length="428" mass="48960">MSYSETKQLTHLLSQLNFTVPVSLDSFRVPNFRLTAQILQFLLSLALPDVQLSHTITSQEDRVYFVTTAIQVAQQRLHLKLSARRLYAADSNAVRELLKLANELSKYLYLKPEVLEVEGLFADLTGIAGDLRNVSSDLVEKSTQLLINLRNSGDNAAQVINQALLKQPDVMQLQQAVQNRINALSEETRRFDEDMTTSRREKIHLQELLTQKTSDISRMQDRLDSIRTAKPPFIAELEQVESELTKIHNEYAKKHRSLSYLESQLKFSDAKQNRKRQLQDQGRKNLIDIINRKEKEDIIGGAVDPFMVTPAPNKSEPARPINIMEQQIPEDEEEEYVYEEEVDEEEQEVEKKPQGRQAPVMKEESEELVEEDNGEEEYEEEGEIEGDDALDEDLDIAESGDEVAAGGEELYEGEEEEYEEVEEGVEGF</sequence>
<keyword evidence="10" id="KW-1185">Reference proteome</keyword>
<dbReference type="Pfam" id="PF10234">
    <property type="entry name" value="Cluap1"/>
    <property type="match status" value="1"/>
</dbReference>
<dbReference type="GO" id="GO:0005929">
    <property type="term" value="C:cilium"/>
    <property type="evidence" value="ECO:0007669"/>
    <property type="project" value="UniProtKB-SubCell"/>
</dbReference>
<organism evidence="8">
    <name type="scientific">Spironucleus salmonicida</name>
    <dbReference type="NCBI Taxonomy" id="348837"/>
    <lineage>
        <taxon>Eukaryota</taxon>
        <taxon>Metamonada</taxon>
        <taxon>Diplomonadida</taxon>
        <taxon>Hexamitidae</taxon>
        <taxon>Hexamitinae</taxon>
        <taxon>Spironucleus</taxon>
    </lineage>
</organism>
<comment type="similarity">
    <text evidence="2">Belongs to the CLUAP1 family.</text>
</comment>
<evidence type="ECO:0000256" key="2">
    <source>
        <dbReference type="ARBA" id="ARBA00008340"/>
    </source>
</evidence>
<dbReference type="VEuPathDB" id="GiardiaDB:SS50377_26615"/>
<dbReference type="InterPro" id="IPR019366">
    <property type="entry name" value="Clusterin-associated_protein-1"/>
</dbReference>
<evidence type="ECO:0000256" key="1">
    <source>
        <dbReference type="ARBA" id="ARBA00004138"/>
    </source>
</evidence>
<accession>V6LB49</accession>
<keyword evidence="3" id="KW-0970">Cilium biogenesis/degradation</keyword>
<evidence type="ECO:0000313" key="10">
    <source>
        <dbReference type="Proteomes" id="UP000018208"/>
    </source>
</evidence>
<comment type="subcellular location">
    <subcellularLocation>
        <location evidence="1">Cell projection</location>
        <location evidence="1">Cilium</location>
    </subcellularLocation>
</comment>
<protein>
    <submittedName>
        <fullName evidence="8">Clusterin associated protein 1</fullName>
    </submittedName>
</protein>
<keyword evidence="4" id="KW-0175">Coiled coil</keyword>
<dbReference type="GO" id="GO:0060271">
    <property type="term" value="P:cilium assembly"/>
    <property type="evidence" value="ECO:0007669"/>
    <property type="project" value="TreeGrafter"/>
</dbReference>